<dbReference type="Pfam" id="PF12419">
    <property type="entry name" value="DUF3670"/>
    <property type="match status" value="1"/>
</dbReference>
<name>A0A2U1T9H2_9CORY</name>
<sequence length="1030" mass="115712">MASHLLHGLWLPDNGLNLWVEQVAGHRIVLPSVVPKGTFPSVVENLLDESMFRHRARVDLQSPKGRHVRLVIPTAALGPEKTIEWLEALAYLDQDSPVATKRQREAIAPDLYWLIRAYRGLSRFVKAGRVMIRMVHSEGAWMPQWQLATGLSERGWIAEMEAAAPGILKANNPQLKENIRDTLTHFIATAMLKGLEERPRPYPWHDFAAALIEDRPLRRGGSSLIRALNSWRDSITAVDLQLVFIIEAPDDDVDVDPSEVAWPVRLQVRSSTDSPRPIRVRELDVGSVEQLRAAQRRAIQVTDMVDDLRHPRTKFAYPGFNPESEGDWDVYLTTSEIVTFISKEVPKLQRRGFDVMLPKAWTAQETKAKLVTSSADDAAVAATTSQIGMDQLINYNWRISVGDTELTDEEMEELVHSKTGLIRLRGEWVMANTQSLKQVANYMDRLQESSQKRKREALEEAAQMAERARKAGSPDAEELAAEAERLREKYNEEYRAFGEVTVAELRELALESLADEPIEFTGTTWHSSLLGDGQATAPERVEIPETVHAELREYQRRGVDWMYWMSRNNLGCVLADDMGLGKTLQLLTVLEIERVREEATGPSLVVVPTSVVGNWAREAARFTPELKIIVHHGTDRLHGEEHADELAGADVLITSYGVVARDHKELAEFDFDHVVLDEAQAIKNSTTRASRSVRAMRSRHRIALTGTPVENRLTEMRSILDFVNPGVLGSASFFRNHFARPIERNKNEEMAERLRRLTAPFILRRLKTDTTIINDLPEKTEQIITVEMTAEQAALYKALTDSVQKELKEREGIGRKGLVLATITRIKQICNHPAHYLADGSAVAPRGKHRSGKVAELVRLLDMAVENNQRVLIFTQYRAFGDILKPYLSERYGTDIPFLHGGVSKNARDKMVERFQADDGPLAMLLSLKAGGTGLNLTAASMVIHLDRWWNPAVENQATDRAFRIGQESNVAVYKMITTGTLEESIQDILDGKTELAGAVVGEGEGWITELEPEQLAELMSYRGRESADG</sequence>
<keyword evidence="6" id="KW-1185">Reference proteome</keyword>
<keyword evidence="5" id="KW-0547">Nucleotide-binding</keyword>
<feature type="domain" description="Helicase C-terminal" evidence="4">
    <location>
        <begin position="856"/>
        <end position="1012"/>
    </location>
</feature>
<dbReference type="CDD" id="cd18012">
    <property type="entry name" value="DEXQc_arch_SWI2_SNF2"/>
    <property type="match status" value="1"/>
</dbReference>
<feature type="domain" description="Helicase ATP-binding" evidence="3">
    <location>
        <begin position="563"/>
        <end position="726"/>
    </location>
</feature>
<keyword evidence="1" id="KW-0378">Hydrolase</keyword>
<accession>A0A2U1T9H2</accession>
<evidence type="ECO:0000259" key="4">
    <source>
        <dbReference type="PROSITE" id="PS51194"/>
    </source>
</evidence>
<dbReference type="InterPro" id="IPR022138">
    <property type="entry name" value="DUF3670"/>
</dbReference>
<dbReference type="PANTHER" id="PTHR10799">
    <property type="entry name" value="SNF2/RAD54 HELICASE FAMILY"/>
    <property type="match status" value="1"/>
</dbReference>
<dbReference type="InterPro" id="IPR027417">
    <property type="entry name" value="P-loop_NTPase"/>
</dbReference>
<evidence type="ECO:0000256" key="2">
    <source>
        <dbReference type="SAM" id="Coils"/>
    </source>
</evidence>
<dbReference type="SUPFAM" id="SSF52540">
    <property type="entry name" value="P-loop containing nucleoside triphosphate hydrolases"/>
    <property type="match status" value="2"/>
</dbReference>
<dbReference type="SMART" id="SM00487">
    <property type="entry name" value="DEXDc"/>
    <property type="match status" value="1"/>
</dbReference>
<dbReference type="Pfam" id="PF00176">
    <property type="entry name" value="SNF2-rel_dom"/>
    <property type="match status" value="1"/>
</dbReference>
<reference evidence="6" key="1">
    <citation type="submission" date="2018-04" db="EMBL/GenBank/DDBJ databases">
        <authorList>
            <person name="Liu S."/>
            <person name="Wang Z."/>
            <person name="Li J."/>
        </authorList>
    </citation>
    <scope>NUCLEOTIDE SEQUENCE [LARGE SCALE GENOMIC DNA]</scope>
    <source>
        <strain evidence="6">2189</strain>
    </source>
</reference>
<dbReference type="GO" id="GO:0016787">
    <property type="term" value="F:hydrolase activity"/>
    <property type="evidence" value="ECO:0007669"/>
    <property type="project" value="UniProtKB-KW"/>
</dbReference>
<dbReference type="PROSITE" id="PS51194">
    <property type="entry name" value="HELICASE_CTER"/>
    <property type="match status" value="1"/>
</dbReference>
<protein>
    <submittedName>
        <fullName evidence="5">ATP-dependent helicase</fullName>
    </submittedName>
</protein>
<dbReference type="Gene3D" id="3.40.50.300">
    <property type="entry name" value="P-loop containing nucleotide triphosphate hydrolases"/>
    <property type="match status" value="1"/>
</dbReference>
<evidence type="ECO:0000313" key="5">
    <source>
        <dbReference type="EMBL" id="PWC02643.1"/>
    </source>
</evidence>
<dbReference type="Gene3D" id="3.40.50.10810">
    <property type="entry name" value="Tandem AAA-ATPase domain"/>
    <property type="match status" value="1"/>
</dbReference>
<gene>
    <name evidence="5" type="ORF">DF222_01480</name>
</gene>
<dbReference type="InterPro" id="IPR038718">
    <property type="entry name" value="SNF2-like_sf"/>
</dbReference>
<dbReference type="GO" id="GO:0004386">
    <property type="term" value="F:helicase activity"/>
    <property type="evidence" value="ECO:0007669"/>
    <property type="project" value="UniProtKB-KW"/>
</dbReference>
<evidence type="ECO:0000313" key="6">
    <source>
        <dbReference type="Proteomes" id="UP000244989"/>
    </source>
</evidence>
<dbReference type="PROSITE" id="PS51192">
    <property type="entry name" value="HELICASE_ATP_BIND_1"/>
    <property type="match status" value="1"/>
</dbReference>
<keyword evidence="5" id="KW-0347">Helicase</keyword>
<proteinExistence type="predicted"/>
<dbReference type="KEGG" id="cyz:C3B44_07010"/>
<comment type="caution">
    <text evidence="5">The sequence shown here is derived from an EMBL/GenBank/DDBJ whole genome shotgun (WGS) entry which is preliminary data.</text>
</comment>
<dbReference type="Proteomes" id="UP000244989">
    <property type="component" value="Unassembled WGS sequence"/>
</dbReference>
<dbReference type="InterPro" id="IPR014001">
    <property type="entry name" value="Helicase_ATP-bd"/>
</dbReference>
<dbReference type="InterPro" id="IPR000330">
    <property type="entry name" value="SNF2_N"/>
</dbReference>
<keyword evidence="2" id="KW-0175">Coiled coil</keyword>
<dbReference type="RefSeq" id="WP_108431754.1">
    <property type="nucleotide sequence ID" value="NZ_CP026947.1"/>
</dbReference>
<dbReference type="InterPro" id="IPR001650">
    <property type="entry name" value="Helicase_C-like"/>
</dbReference>
<dbReference type="SMART" id="SM00490">
    <property type="entry name" value="HELICc"/>
    <property type="match status" value="1"/>
</dbReference>
<dbReference type="InterPro" id="IPR049730">
    <property type="entry name" value="SNF2/RAD54-like_C"/>
</dbReference>
<organism evidence="5 6">
    <name type="scientific">Corynebacterium yudongzhengii</name>
    <dbReference type="NCBI Taxonomy" id="2080740"/>
    <lineage>
        <taxon>Bacteria</taxon>
        <taxon>Bacillati</taxon>
        <taxon>Actinomycetota</taxon>
        <taxon>Actinomycetes</taxon>
        <taxon>Mycobacteriales</taxon>
        <taxon>Corynebacteriaceae</taxon>
        <taxon>Corynebacterium</taxon>
    </lineage>
</organism>
<dbReference type="AlphaFoldDB" id="A0A2U1T9H2"/>
<feature type="coiled-coil region" evidence="2">
    <location>
        <begin position="447"/>
        <end position="496"/>
    </location>
</feature>
<keyword evidence="5" id="KW-0067">ATP-binding</keyword>
<dbReference type="GO" id="GO:0005524">
    <property type="term" value="F:ATP binding"/>
    <property type="evidence" value="ECO:0007669"/>
    <property type="project" value="InterPro"/>
</dbReference>
<dbReference type="EMBL" id="QEEZ01000002">
    <property type="protein sequence ID" value="PWC02643.1"/>
    <property type="molecule type" value="Genomic_DNA"/>
</dbReference>
<evidence type="ECO:0000256" key="1">
    <source>
        <dbReference type="ARBA" id="ARBA00022801"/>
    </source>
</evidence>
<dbReference type="OrthoDB" id="9760715at2"/>
<evidence type="ECO:0000259" key="3">
    <source>
        <dbReference type="PROSITE" id="PS51192"/>
    </source>
</evidence>
<dbReference type="Pfam" id="PF00271">
    <property type="entry name" value="Helicase_C"/>
    <property type="match status" value="1"/>
</dbReference>
<dbReference type="CDD" id="cd18793">
    <property type="entry name" value="SF2_C_SNF"/>
    <property type="match status" value="1"/>
</dbReference>